<dbReference type="InterPro" id="IPR006222">
    <property type="entry name" value="GCVT_N"/>
</dbReference>
<dbReference type="SUPFAM" id="SSF103025">
    <property type="entry name" value="Folate-binding domain"/>
    <property type="match status" value="1"/>
</dbReference>
<name>A0ABP4UIE7_9MICO</name>
<dbReference type="PANTHER" id="PTHR43757:SF2">
    <property type="entry name" value="AMINOMETHYLTRANSFERASE, MITOCHONDRIAL"/>
    <property type="match status" value="1"/>
</dbReference>
<dbReference type="InterPro" id="IPR029043">
    <property type="entry name" value="GcvT/YgfZ_C"/>
</dbReference>
<sequence>MSFADDQRRTYEDFKAAPHGAFITERPAYFSPAAAAQDATAVSSTHMRFGPMFLATEFTNTFAEARAHHDTAYIGDWSPLAKIRVSGADALRFLSWLGMNDLSRFEIGQIKHHVQLDENGYVAMEGILLRVAEEAFIFTAGSGDWLLWQAGQGEWDLKTEDITPDRFIFGIQGPASLAVLETLTSAPLRDIAFNRSRELTLAGVPLRVLRTGISGQLGYELHGVTGDGNHVWQAVVEAGAPFRLLQLGFQAMSNQHVEAGIATNGLDYLPSSIVTPGSPWQFRHGRPTGSFEPTAVTDFFRRPSELGWTARARAKEDDYLGRSALEAHAETSRAFVGLIWDTADVQGVFASLFDDEPADQMTLPRFSGPAFDRVQVAGDDVGVASGRTYSPFLRKVISFAALAPEHAAPGTTVEVLWGRPGTPQRTVRAVVTALPFIPDGRRVDVASLG</sequence>
<proteinExistence type="predicted"/>
<dbReference type="EMBL" id="BAAAPL010000002">
    <property type="protein sequence ID" value="GAA1704466.1"/>
    <property type="molecule type" value="Genomic_DNA"/>
</dbReference>
<dbReference type="SUPFAM" id="SSF101790">
    <property type="entry name" value="Aminomethyltransferase beta-barrel domain"/>
    <property type="match status" value="1"/>
</dbReference>
<keyword evidence="3" id="KW-1185">Reference proteome</keyword>
<dbReference type="Proteomes" id="UP001501690">
    <property type="component" value="Unassembled WGS sequence"/>
</dbReference>
<feature type="domain" description="GCVT N-terminal" evidence="1">
    <location>
        <begin position="26"/>
        <end position="268"/>
    </location>
</feature>
<dbReference type="Gene3D" id="3.30.1360.120">
    <property type="entry name" value="Probable tRNA modification gtpase trme, domain 1"/>
    <property type="match status" value="1"/>
</dbReference>
<dbReference type="PIRSF" id="PIRSF006487">
    <property type="entry name" value="GcvT"/>
    <property type="match status" value="1"/>
</dbReference>
<protein>
    <submittedName>
        <fullName evidence="2">Aminomethyltransferase family protein</fullName>
    </submittedName>
</protein>
<reference evidence="3" key="1">
    <citation type="journal article" date="2019" name="Int. J. Syst. Evol. Microbiol.">
        <title>The Global Catalogue of Microorganisms (GCM) 10K type strain sequencing project: providing services to taxonomists for standard genome sequencing and annotation.</title>
        <authorList>
            <consortium name="The Broad Institute Genomics Platform"/>
            <consortium name="The Broad Institute Genome Sequencing Center for Infectious Disease"/>
            <person name="Wu L."/>
            <person name="Ma J."/>
        </authorList>
    </citation>
    <scope>NUCLEOTIDE SEQUENCE [LARGE SCALE GENOMIC DNA]</scope>
    <source>
        <strain evidence="3">JCM 15577</strain>
    </source>
</reference>
<dbReference type="InterPro" id="IPR028896">
    <property type="entry name" value="GcvT/YgfZ/DmdA"/>
</dbReference>
<evidence type="ECO:0000259" key="1">
    <source>
        <dbReference type="Pfam" id="PF01571"/>
    </source>
</evidence>
<gene>
    <name evidence="2" type="ORF">GCM10009808_22980</name>
</gene>
<comment type="caution">
    <text evidence="2">The sequence shown here is derived from an EMBL/GenBank/DDBJ whole genome shotgun (WGS) entry which is preliminary data.</text>
</comment>
<organism evidence="2 3">
    <name type="scientific">Microbacterium sediminicola</name>
    <dbReference type="NCBI Taxonomy" id="415210"/>
    <lineage>
        <taxon>Bacteria</taxon>
        <taxon>Bacillati</taxon>
        <taxon>Actinomycetota</taxon>
        <taxon>Actinomycetes</taxon>
        <taxon>Micrococcales</taxon>
        <taxon>Microbacteriaceae</taxon>
        <taxon>Microbacterium</taxon>
    </lineage>
</organism>
<dbReference type="PANTHER" id="PTHR43757">
    <property type="entry name" value="AMINOMETHYLTRANSFERASE"/>
    <property type="match status" value="1"/>
</dbReference>
<evidence type="ECO:0000313" key="3">
    <source>
        <dbReference type="Proteomes" id="UP001501690"/>
    </source>
</evidence>
<accession>A0ABP4UIE7</accession>
<dbReference type="RefSeq" id="WP_344072721.1">
    <property type="nucleotide sequence ID" value="NZ_BAAAPL010000002.1"/>
</dbReference>
<evidence type="ECO:0000313" key="2">
    <source>
        <dbReference type="EMBL" id="GAA1704466.1"/>
    </source>
</evidence>
<dbReference type="InterPro" id="IPR027266">
    <property type="entry name" value="TrmE/GcvT-like"/>
</dbReference>
<dbReference type="Pfam" id="PF01571">
    <property type="entry name" value="GCV_T"/>
    <property type="match status" value="1"/>
</dbReference>